<dbReference type="eggNOG" id="COG1135">
    <property type="taxonomic scope" value="Bacteria"/>
</dbReference>
<name>A0A085GDW1_EWIA3</name>
<evidence type="ECO:0000256" key="2">
    <source>
        <dbReference type="ARBA" id="ARBA00004417"/>
    </source>
</evidence>
<evidence type="ECO:0000256" key="7">
    <source>
        <dbReference type="ARBA" id="ARBA00022741"/>
    </source>
</evidence>
<dbReference type="RefSeq" id="WP_034790378.1">
    <property type="nucleotide sequence ID" value="NZ_JMPJ01000046.1"/>
</dbReference>
<dbReference type="InterPro" id="IPR018449">
    <property type="entry name" value="NIL_domain"/>
</dbReference>
<dbReference type="PANTHER" id="PTHR43166">
    <property type="entry name" value="AMINO ACID IMPORT ATP-BINDING PROTEIN"/>
    <property type="match status" value="1"/>
</dbReference>
<dbReference type="CDD" id="cd03258">
    <property type="entry name" value="ABC_MetN_methionine_transporter"/>
    <property type="match status" value="1"/>
</dbReference>
<keyword evidence="14" id="KW-1185">Reference proteome</keyword>
<dbReference type="FunFam" id="3.40.50.300:FF:000056">
    <property type="entry name" value="Cell division ATP-binding protein FtsE"/>
    <property type="match status" value="1"/>
</dbReference>
<dbReference type="GO" id="GO:0005886">
    <property type="term" value="C:plasma membrane"/>
    <property type="evidence" value="ECO:0007669"/>
    <property type="project" value="UniProtKB-SubCell"/>
</dbReference>
<evidence type="ECO:0000256" key="10">
    <source>
        <dbReference type="ARBA" id="ARBA00022970"/>
    </source>
</evidence>
<comment type="function">
    <text evidence="1">Part of the ABC transporter FtsEX involved in cellular division. Important for assembly or stability of the septal ring.</text>
</comment>
<keyword evidence="9" id="KW-1278">Translocase</keyword>
<comment type="caution">
    <text evidence="13">The sequence shown here is derived from an EMBL/GenBank/DDBJ whole genome shotgun (WGS) entry which is preliminary data.</text>
</comment>
<dbReference type="OrthoDB" id="9802264at2"/>
<evidence type="ECO:0000256" key="5">
    <source>
        <dbReference type="ARBA" id="ARBA00022448"/>
    </source>
</evidence>
<keyword evidence="10" id="KW-0029">Amino-acid transport</keyword>
<dbReference type="SUPFAM" id="SSF52540">
    <property type="entry name" value="P-loop containing nucleoside triphosphate hydrolases"/>
    <property type="match status" value="1"/>
</dbReference>
<proteinExistence type="inferred from homology"/>
<evidence type="ECO:0000256" key="11">
    <source>
        <dbReference type="ARBA" id="ARBA00023136"/>
    </source>
</evidence>
<evidence type="ECO:0000256" key="8">
    <source>
        <dbReference type="ARBA" id="ARBA00022840"/>
    </source>
</evidence>
<evidence type="ECO:0000313" key="13">
    <source>
        <dbReference type="EMBL" id="KFC81906.1"/>
    </source>
</evidence>
<sequence>MIVAEHLTKQYAGQGAAALQDVSLTINDGAVFGIIGRSGAGKSTLIRCLNLLERPDSGRILVDGHDLTTLNDAELRLQRQRIGMIFQNFNLLHARNVSDNVAVPLQIAGVGRAERKKRVAELLDLVGLSDKAQAFPSQLSGGQKQRVGIARALAARPNYLLSDEATSALDPETTDSILALLRSINKQLGLTIVLITHELNVVKSICDHAALLSGGKVLESGAISQLLADPQSLLGKALMPDCGLPEAVPNPLLPVAELTFYDTLLASPVLSSLAQQHGVGVTLFGGGVESIAGQRVGRLRVGFQPPTGGVDLSEVMLFLNQRGVKAEWV</sequence>
<dbReference type="InterPro" id="IPR017871">
    <property type="entry name" value="ABC_transporter-like_CS"/>
</dbReference>
<dbReference type="AlphaFoldDB" id="A0A085GDW1"/>
<feature type="domain" description="ABC transporter" evidence="12">
    <location>
        <begin position="2"/>
        <end position="239"/>
    </location>
</feature>
<dbReference type="InterPro" id="IPR027417">
    <property type="entry name" value="P-loop_NTPase"/>
</dbReference>
<keyword evidence="8 13" id="KW-0067">ATP-binding</keyword>
<dbReference type="SMART" id="SM00930">
    <property type="entry name" value="NIL"/>
    <property type="match status" value="1"/>
</dbReference>
<dbReference type="InterPro" id="IPR045865">
    <property type="entry name" value="ACT-like_dom_sf"/>
</dbReference>
<dbReference type="Gene3D" id="3.40.50.300">
    <property type="entry name" value="P-loop containing nucleotide triphosphate hydrolases"/>
    <property type="match status" value="1"/>
</dbReference>
<dbReference type="InterPro" id="IPR041701">
    <property type="entry name" value="MetN_ABC"/>
</dbReference>
<evidence type="ECO:0000256" key="6">
    <source>
        <dbReference type="ARBA" id="ARBA00022475"/>
    </source>
</evidence>
<dbReference type="GeneID" id="78379981"/>
<dbReference type="STRING" id="910964.GEAM_1634"/>
<comment type="similarity">
    <text evidence="3">Belongs to the ABC transporter superfamily.</text>
</comment>
<dbReference type="PANTHER" id="PTHR43166:SF30">
    <property type="entry name" value="METHIONINE IMPORT ATP-BINDING PROTEIN METN"/>
    <property type="match status" value="1"/>
</dbReference>
<keyword evidence="7" id="KW-0547">Nucleotide-binding</keyword>
<dbReference type="Gene3D" id="3.30.70.260">
    <property type="match status" value="1"/>
</dbReference>
<dbReference type="PROSITE" id="PS00211">
    <property type="entry name" value="ABC_TRANSPORTER_1"/>
    <property type="match status" value="1"/>
</dbReference>
<dbReference type="Proteomes" id="UP000028640">
    <property type="component" value="Unassembled WGS sequence"/>
</dbReference>
<protein>
    <recommendedName>
        <fullName evidence="4">Cell division ATP-binding protein FtsE</fullName>
    </recommendedName>
</protein>
<dbReference type="InterPro" id="IPR003593">
    <property type="entry name" value="AAA+_ATPase"/>
</dbReference>
<organism evidence="13 14">
    <name type="scientific">Ewingella americana (strain ATCC 33852 / DSM 4580 / CCUG 14506 / JCM 5911 / LMG 7869 / NCTC 12157 / CDC 1468-78)</name>
    <dbReference type="NCBI Taxonomy" id="910964"/>
    <lineage>
        <taxon>Bacteria</taxon>
        <taxon>Pseudomonadati</taxon>
        <taxon>Pseudomonadota</taxon>
        <taxon>Gammaproteobacteria</taxon>
        <taxon>Enterobacterales</taxon>
        <taxon>Yersiniaceae</taxon>
        <taxon>Ewingella</taxon>
    </lineage>
</organism>
<comment type="subcellular location">
    <subcellularLocation>
        <location evidence="2">Cell inner membrane</location>
        <topology evidence="2">Peripheral membrane protein</topology>
    </subcellularLocation>
</comment>
<gene>
    <name evidence="13" type="ORF">GEAM_1634</name>
</gene>
<evidence type="ECO:0000259" key="12">
    <source>
        <dbReference type="PROSITE" id="PS50893"/>
    </source>
</evidence>
<dbReference type="GO" id="GO:0016887">
    <property type="term" value="F:ATP hydrolysis activity"/>
    <property type="evidence" value="ECO:0007669"/>
    <property type="project" value="InterPro"/>
</dbReference>
<keyword evidence="6" id="KW-1003">Cell membrane</keyword>
<keyword evidence="5" id="KW-0813">Transport</keyword>
<dbReference type="GO" id="GO:0005524">
    <property type="term" value="F:ATP binding"/>
    <property type="evidence" value="ECO:0007669"/>
    <property type="project" value="UniProtKB-KW"/>
</dbReference>
<dbReference type="GO" id="GO:0006865">
    <property type="term" value="P:amino acid transport"/>
    <property type="evidence" value="ECO:0007669"/>
    <property type="project" value="UniProtKB-KW"/>
</dbReference>
<keyword evidence="13" id="KW-0378">Hydrolase</keyword>
<evidence type="ECO:0000256" key="1">
    <source>
        <dbReference type="ARBA" id="ARBA00002579"/>
    </source>
</evidence>
<dbReference type="Pfam" id="PF09383">
    <property type="entry name" value="NIL"/>
    <property type="match status" value="1"/>
</dbReference>
<dbReference type="InterPro" id="IPR050086">
    <property type="entry name" value="MetN_ABC_transporter-like"/>
</dbReference>
<dbReference type="InterPro" id="IPR003439">
    <property type="entry name" value="ABC_transporter-like_ATP-bd"/>
</dbReference>
<evidence type="ECO:0000256" key="3">
    <source>
        <dbReference type="ARBA" id="ARBA00005417"/>
    </source>
</evidence>
<keyword evidence="11" id="KW-0472">Membrane</keyword>
<accession>A0A085GDW1</accession>
<evidence type="ECO:0000313" key="14">
    <source>
        <dbReference type="Proteomes" id="UP000028640"/>
    </source>
</evidence>
<dbReference type="SUPFAM" id="SSF55021">
    <property type="entry name" value="ACT-like"/>
    <property type="match status" value="1"/>
</dbReference>
<reference evidence="13 14" key="1">
    <citation type="submission" date="2014-05" db="EMBL/GenBank/DDBJ databases">
        <title>ATOL: Assembling a taxonomically balanced genome-scale reconstruction of the evolutionary history of the Enterobacteriaceae.</title>
        <authorList>
            <person name="Plunkett G.III."/>
            <person name="Neeno-Eckwall E.C."/>
            <person name="Glasner J.D."/>
            <person name="Perna N.T."/>
        </authorList>
    </citation>
    <scope>NUCLEOTIDE SEQUENCE [LARGE SCALE GENOMIC DNA]</scope>
    <source>
        <strain evidence="13 14">ATCC 33852</strain>
    </source>
</reference>
<dbReference type="PROSITE" id="PS50893">
    <property type="entry name" value="ABC_TRANSPORTER_2"/>
    <property type="match status" value="1"/>
</dbReference>
<dbReference type="SMART" id="SM00382">
    <property type="entry name" value="AAA"/>
    <property type="match status" value="1"/>
</dbReference>
<dbReference type="EMBL" id="JMPJ01000046">
    <property type="protein sequence ID" value="KFC81906.1"/>
    <property type="molecule type" value="Genomic_DNA"/>
</dbReference>
<evidence type="ECO:0000256" key="4">
    <source>
        <dbReference type="ARBA" id="ARBA00020019"/>
    </source>
</evidence>
<dbReference type="Pfam" id="PF00005">
    <property type="entry name" value="ABC_tran"/>
    <property type="match status" value="1"/>
</dbReference>
<evidence type="ECO:0000256" key="9">
    <source>
        <dbReference type="ARBA" id="ARBA00022967"/>
    </source>
</evidence>